<keyword evidence="3" id="KW-1185">Reference proteome</keyword>
<evidence type="ECO:0000313" key="3">
    <source>
        <dbReference type="Proteomes" id="UP000000305"/>
    </source>
</evidence>
<name>E9HAK6_DAPPU</name>
<sequence>MNDDERWMGSDASGTTLLLVYKNKANFQLEYTKVRSYVERSAEDMNDNMYADIELIEDYPMKPVTMFDILKRVLAQKPAPPEPTELIKTPLIRKRTCYFNAGMSHSCDYKELLQSADDANHWSSEHTPGKRRKRSSRGRAPAAASTSVPEKAAAGVVREIKKEEKELDITVDAMRVVGTSHTSRILCFSFVEKGAAICAHTQLEFSIAARELRYHIWCRSQSVTMLEALTRQSTALALYIEPCC</sequence>
<dbReference type="OrthoDB" id="8250712at2759"/>
<organism evidence="2 3">
    <name type="scientific">Daphnia pulex</name>
    <name type="common">Water flea</name>
    <dbReference type="NCBI Taxonomy" id="6669"/>
    <lineage>
        <taxon>Eukaryota</taxon>
        <taxon>Metazoa</taxon>
        <taxon>Ecdysozoa</taxon>
        <taxon>Arthropoda</taxon>
        <taxon>Crustacea</taxon>
        <taxon>Branchiopoda</taxon>
        <taxon>Diplostraca</taxon>
        <taxon>Cladocera</taxon>
        <taxon>Anomopoda</taxon>
        <taxon>Daphniidae</taxon>
        <taxon>Daphnia</taxon>
    </lineage>
</organism>
<evidence type="ECO:0000256" key="1">
    <source>
        <dbReference type="SAM" id="MobiDB-lite"/>
    </source>
</evidence>
<evidence type="ECO:0000313" key="2">
    <source>
        <dbReference type="EMBL" id="EFX71197.1"/>
    </source>
</evidence>
<gene>
    <name evidence="2" type="ORF">DAPPUDRAFT_111959</name>
</gene>
<dbReference type="EMBL" id="GL732612">
    <property type="protein sequence ID" value="EFX71197.1"/>
    <property type="molecule type" value="Genomic_DNA"/>
</dbReference>
<proteinExistence type="predicted"/>
<reference evidence="2 3" key="1">
    <citation type="journal article" date="2011" name="Science">
        <title>The ecoresponsive genome of Daphnia pulex.</title>
        <authorList>
            <person name="Colbourne J.K."/>
            <person name="Pfrender M.E."/>
            <person name="Gilbert D."/>
            <person name="Thomas W.K."/>
            <person name="Tucker A."/>
            <person name="Oakley T.H."/>
            <person name="Tokishita S."/>
            <person name="Aerts A."/>
            <person name="Arnold G.J."/>
            <person name="Basu M.K."/>
            <person name="Bauer D.J."/>
            <person name="Caceres C.E."/>
            <person name="Carmel L."/>
            <person name="Casola C."/>
            <person name="Choi J.H."/>
            <person name="Detter J.C."/>
            <person name="Dong Q."/>
            <person name="Dusheyko S."/>
            <person name="Eads B.D."/>
            <person name="Frohlich T."/>
            <person name="Geiler-Samerotte K.A."/>
            <person name="Gerlach D."/>
            <person name="Hatcher P."/>
            <person name="Jogdeo S."/>
            <person name="Krijgsveld J."/>
            <person name="Kriventseva E.V."/>
            <person name="Kultz D."/>
            <person name="Laforsch C."/>
            <person name="Lindquist E."/>
            <person name="Lopez J."/>
            <person name="Manak J.R."/>
            <person name="Muller J."/>
            <person name="Pangilinan J."/>
            <person name="Patwardhan R.P."/>
            <person name="Pitluck S."/>
            <person name="Pritham E.J."/>
            <person name="Rechtsteiner A."/>
            <person name="Rho M."/>
            <person name="Rogozin I.B."/>
            <person name="Sakarya O."/>
            <person name="Salamov A."/>
            <person name="Schaack S."/>
            <person name="Shapiro H."/>
            <person name="Shiga Y."/>
            <person name="Skalitzky C."/>
            <person name="Smith Z."/>
            <person name="Souvorov A."/>
            <person name="Sung W."/>
            <person name="Tang Z."/>
            <person name="Tsuchiya D."/>
            <person name="Tu H."/>
            <person name="Vos H."/>
            <person name="Wang M."/>
            <person name="Wolf Y.I."/>
            <person name="Yamagata H."/>
            <person name="Yamada T."/>
            <person name="Ye Y."/>
            <person name="Shaw J.R."/>
            <person name="Andrews J."/>
            <person name="Crease T.J."/>
            <person name="Tang H."/>
            <person name="Lucas S.M."/>
            <person name="Robertson H.M."/>
            <person name="Bork P."/>
            <person name="Koonin E.V."/>
            <person name="Zdobnov E.M."/>
            <person name="Grigoriev I.V."/>
            <person name="Lynch M."/>
            <person name="Boore J.L."/>
        </authorList>
    </citation>
    <scope>NUCLEOTIDE SEQUENCE [LARGE SCALE GENOMIC DNA]</scope>
</reference>
<feature type="compositionally biased region" description="Low complexity" evidence="1">
    <location>
        <begin position="138"/>
        <end position="147"/>
    </location>
</feature>
<feature type="region of interest" description="Disordered" evidence="1">
    <location>
        <begin position="120"/>
        <end position="151"/>
    </location>
</feature>
<dbReference type="InParanoid" id="E9HAK6"/>
<dbReference type="Proteomes" id="UP000000305">
    <property type="component" value="Unassembled WGS sequence"/>
</dbReference>
<dbReference type="KEGG" id="dpx:DAPPUDRAFT_111959"/>
<protein>
    <submittedName>
        <fullName evidence="2">Uncharacterized protein</fullName>
    </submittedName>
</protein>
<dbReference type="AlphaFoldDB" id="E9HAK6"/>
<dbReference type="HOGENOM" id="CLU_1139014_0_0_1"/>
<accession>E9HAK6</accession>